<reference evidence="2" key="2">
    <citation type="submission" date="2023-01" db="EMBL/GenBank/DDBJ databases">
        <title>Draft genome sequence of Algimonas ampicilliniresistens strain NBRC 108219.</title>
        <authorList>
            <person name="Sun Q."/>
            <person name="Mori K."/>
        </authorList>
    </citation>
    <scope>NUCLEOTIDE SEQUENCE</scope>
    <source>
        <strain evidence="2">NBRC 108219</strain>
    </source>
</reference>
<gene>
    <name evidence="2" type="ORF">GCM10007853_06020</name>
</gene>
<feature type="chain" id="PRO_5047282891" description="Lipoprotein" evidence="1">
    <location>
        <begin position="22"/>
        <end position="152"/>
    </location>
</feature>
<dbReference type="Proteomes" id="UP001161391">
    <property type="component" value="Unassembled WGS sequence"/>
</dbReference>
<proteinExistence type="predicted"/>
<feature type="signal peptide" evidence="1">
    <location>
        <begin position="1"/>
        <end position="21"/>
    </location>
</feature>
<accession>A0ABQ5V5A8</accession>
<name>A0ABQ5V5A8_9PROT</name>
<protein>
    <recommendedName>
        <fullName evidence="4">Lipoprotein</fullName>
    </recommendedName>
</protein>
<evidence type="ECO:0008006" key="4">
    <source>
        <dbReference type="Google" id="ProtNLM"/>
    </source>
</evidence>
<keyword evidence="1" id="KW-0732">Signal</keyword>
<dbReference type="EMBL" id="BSNK01000001">
    <property type="protein sequence ID" value="GLQ22728.1"/>
    <property type="molecule type" value="Genomic_DNA"/>
</dbReference>
<organism evidence="2 3">
    <name type="scientific">Algimonas ampicilliniresistens</name>
    <dbReference type="NCBI Taxonomy" id="1298735"/>
    <lineage>
        <taxon>Bacteria</taxon>
        <taxon>Pseudomonadati</taxon>
        <taxon>Pseudomonadota</taxon>
        <taxon>Alphaproteobacteria</taxon>
        <taxon>Maricaulales</taxon>
        <taxon>Robiginitomaculaceae</taxon>
        <taxon>Algimonas</taxon>
    </lineage>
</organism>
<comment type="caution">
    <text evidence="2">The sequence shown here is derived from an EMBL/GenBank/DDBJ whole genome shotgun (WGS) entry which is preliminary data.</text>
</comment>
<evidence type="ECO:0000313" key="2">
    <source>
        <dbReference type="EMBL" id="GLQ22728.1"/>
    </source>
</evidence>
<reference evidence="2" key="1">
    <citation type="journal article" date="2014" name="Int. J. Syst. Evol. Microbiol.">
        <title>Complete genome of a new Firmicutes species belonging to the dominant human colonic microbiota ('Ruminococcus bicirculans') reveals two chromosomes and a selective capacity to utilize plant glucans.</title>
        <authorList>
            <consortium name="NISC Comparative Sequencing Program"/>
            <person name="Wegmann U."/>
            <person name="Louis P."/>
            <person name="Goesmann A."/>
            <person name="Henrissat B."/>
            <person name="Duncan S.H."/>
            <person name="Flint H.J."/>
        </authorList>
    </citation>
    <scope>NUCLEOTIDE SEQUENCE</scope>
    <source>
        <strain evidence="2">NBRC 108219</strain>
    </source>
</reference>
<evidence type="ECO:0000256" key="1">
    <source>
        <dbReference type="SAM" id="SignalP"/>
    </source>
</evidence>
<evidence type="ECO:0000313" key="3">
    <source>
        <dbReference type="Proteomes" id="UP001161391"/>
    </source>
</evidence>
<sequence>MRASLLISVICLAGCATTASQDPEPLVEAIPPEAPTSASGMSNRLSPQVLAPGECGLFAWENAADPRFIFFAKPGSALYAPREGAVRQLSAKGDFPTMDYGPVQLTLGPSEAMIEGIRYPSARLKETLEDGFTRIQPVVVLQTCQRSEGRSG</sequence>
<keyword evidence="3" id="KW-1185">Reference proteome</keyword>
<dbReference type="RefSeq" id="WP_284387399.1">
    <property type="nucleotide sequence ID" value="NZ_BSNK01000001.1"/>
</dbReference>